<evidence type="ECO:0000313" key="4">
    <source>
        <dbReference type="EMBL" id="ELR21915.1"/>
    </source>
</evidence>
<feature type="signal peptide" evidence="2">
    <location>
        <begin position="1"/>
        <end position="21"/>
    </location>
</feature>
<evidence type="ECO:0000313" key="5">
    <source>
        <dbReference type="Proteomes" id="UP000011083"/>
    </source>
</evidence>
<dbReference type="AlphaFoldDB" id="L8H9Q0"/>
<reference evidence="4 5" key="1">
    <citation type="journal article" date="2013" name="Genome Biol.">
        <title>Genome of Acanthamoeba castellanii highlights extensive lateral gene transfer and early evolution of tyrosine kinase signaling.</title>
        <authorList>
            <person name="Clarke M."/>
            <person name="Lohan A.J."/>
            <person name="Liu B."/>
            <person name="Lagkouvardos I."/>
            <person name="Roy S."/>
            <person name="Zafar N."/>
            <person name="Bertelli C."/>
            <person name="Schilde C."/>
            <person name="Kianianmomeni A."/>
            <person name="Burglin T.R."/>
            <person name="Frech C."/>
            <person name="Turcotte B."/>
            <person name="Kopec K.O."/>
            <person name="Synnott J.M."/>
            <person name="Choo C."/>
            <person name="Paponov I."/>
            <person name="Finkler A."/>
            <person name="Soon Heng Tan C."/>
            <person name="Hutchins A.P."/>
            <person name="Weinmeier T."/>
            <person name="Rattei T."/>
            <person name="Chu J.S."/>
            <person name="Gimenez G."/>
            <person name="Irimia M."/>
            <person name="Rigden D.J."/>
            <person name="Fitzpatrick D.A."/>
            <person name="Lorenzo-Morales J."/>
            <person name="Bateman A."/>
            <person name="Chiu C.H."/>
            <person name="Tang P."/>
            <person name="Hegemann P."/>
            <person name="Fromm H."/>
            <person name="Raoult D."/>
            <person name="Greub G."/>
            <person name="Miranda-Saavedra D."/>
            <person name="Chen N."/>
            <person name="Nash P."/>
            <person name="Ginger M.L."/>
            <person name="Horn M."/>
            <person name="Schaap P."/>
            <person name="Caler L."/>
            <person name="Loftus B."/>
        </authorList>
    </citation>
    <scope>NUCLEOTIDE SEQUENCE [LARGE SCALE GENOMIC DNA]</scope>
    <source>
        <strain evidence="4 5">Neff</strain>
    </source>
</reference>
<evidence type="ECO:0000256" key="2">
    <source>
        <dbReference type="SAM" id="SignalP"/>
    </source>
</evidence>
<dbReference type="KEGG" id="acan:ACA1_046140"/>
<dbReference type="PROSITE" id="PS51841">
    <property type="entry name" value="LTD"/>
    <property type="match status" value="1"/>
</dbReference>
<dbReference type="Proteomes" id="UP000011083">
    <property type="component" value="Unassembled WGS sequence"/>
</dbReference>
<name>L8H9Q0_ACACF</name>
<evidence type="ECO:0000256" key="1">
    <source>
        <dbReference type="SAM" id="MobiDB-lite"/>
    </source>
</evidence>
<dbReference type="GeneID" id="14922832"/>
<dbReference type="EMBL" id="KB007894">
    <property type="protein sequence ID" value="ELR21915.1"/>
    <property type="molecule type" value="Genomic_DNA"/>
</dbReference>
<dbReference type="Pfam" id="PF00932">
    <property type="entry name" value="LTD"/>
    <property type="match status" value="1"/>
</dbReference>
<proteinExistence type="predicted"/>
<accession>L8H9Q0</accession>
<feature type="compositionally biased region" description="Low complexity" evidence="1">
    <location>
        <begin position="454"/>
        <end position="466"/>
    </location>
</feature>
<keyword evidence="5" id="KW-1185">Reference proteome</keyword>
<evidence type="ECO:0000259" key="3">
    <source>
        <dbReference type="PROSITE" id="PS51841"/>
    </source>
</evidence>
<sequence length="526" mass="56200">MTLFIFKLILLLALAATWASASLVINELDVASGGYPANEFIELKNAGNSTINTAGWQLALYAFDAGTGAVELVDTQTLVDFDLGPGDYYVLCIYPERVLLCTQEVKTRSDGTAVLLNWNATVVLLDPAENRADMVGYGSPATGLGLGSAWYEGCDSATWVGSAIARWPEGDDTDDNAADFEHRCRTPGLTNAYAAVASESCASPGDTNLVINEVDYTQDGGNDTREFIEFHNRGFVGIASTVAGGYRLRILDSANATVRNVSLSGRDFPFVVPVHGYYTLCTALSGVCEGHGARLVDTPATTTNGYIDATTNWIPNPGDGGHAFYTIQLLRQTGSLITVQDTVTYGGGSLSGYTPGTGVADLDASGTNRLGISRWPDGYDTKDNSIDWSARVDNAVAFAHAIAVAVAFGLTQPDPHPERVAYAAVVGQPLAHAPRQPHQDAHGFAQQQQDKNAQPHPHAQHQPHAVTHTHAHPLPHADPHAQPDPLAHRHAQPDPLAQPHAFGQPQRASSPRIKPGNIEEITFHFV</sequence>
<keyword evidence="2" id="KW-0732">Signal</keyword>
<feature type="region of interest" description="Disordered" evidence="1">
    <location>
        <begin position="432"/>
        <end position="518"/>
    </location>
</feature>
<gene>
    <name evidence="4" type="ORF">ACA1_046140</name>
</gene>
<protein>
    <recommendedName>
        <fullName evidence="3">LTD domain-containing protein</fullName>
    </recommendedName>
</protein>
<dbReference type="InterPro" id="IPR001322">
    <property type="entry name" value="Lamin_tail_dom"/>
</dbReference>
<feature type="domain" description="LTD" evidence="3">
    <location>
        <begin position="17"/>
        <end position="139"/>
    </location>
</feature>
<dbReference type="RefSeq" id="XP_004347747.1">
    <property type="nucleotide sequence ID" value="XM_004347697.1"/>
</dbReference>
<organism evidence="4 5">
    <name type="scientific">Acanthamoeba castellanii (strain ATCC 30010 / Neff)</name>
    <dbReference type="NCBI Taxonomy" id="1257118"/>
    <lineage>
        <taxon>Eukaryota</taxon>
        <taxon>Amoebozoa</taxon>
        <taxon>Discosea</taxon>
        <taxon>Longamoebia</taxon>
        <taxon>Centramoebida</taxon>
        <taxon>Acanthamoebidae</taxon>
        <taxon>Acanthamoeba</taxon>
    </lineage>
</organism>
<feature type="chain" id="PRO_5003990237" description="LTD domain-containing protein" evidence="2">
    <location>
        <begin position="22"/>
        <end position="526"/>
    </location>
</feature>
<dbReference type="VEuPathDB" id="AmoebaDB:ACA1_046140"/>